<feature type="transmembrane region" description="Helical" evidence="6">
    <location>
        <begin position="308"/>
        <end position="334"/>
    </location>
</feature>
<name>A0A2S0VTK9_9ALTE</name>
<dbReference type="Proteomes" id="UP000244441">
    <property type="component" value="Chromosome"/>
</dbReference>
<comment type="subcellular location">
    <subcellularLocation>
        <location evidence="1">Cell membrane</location>
        <topology evidence="1">Multi-pass membrane protein</topology>
    </subcellularLocation>
</comment>
<dbReference type="GO" id="GO:0005886">
    <property type="term" value="C:plasma membrane"/>
    <property type="evidence" value="ECO:0007669"/>
    <property type="project" value="UniProtKB-SubCell"/>
</dbReference>
<dbReference type="AlphaFoldDB" id="A0A2S0VTK9"/>
<feature type="transmembrane region" description="Helical" evidence="6">
    <location>
        <begin position="479"/>
        <end position="497"/>
    </location>
</feature>
<dbReference type="PANTHER" id="PTHR30287:SF1">
    <property type="entry name" value="INNER MEMBRANE PROTEIN"/>
    <property type="match status" value="1"/>
</dbReference>
<feature type="transmembrane region" description="Helical" evidence="6">
    <location>
        <begin position="717"/>
        <end position="738"/>
    </location>
</feature>
<evidence type="ECO:0000313" key="8">
    <source>
        <dbReference type="EMBL" id="AWB67545.1"/>
    </source>
</evidence>
<feature type="transmembrane region" description="Helical" evidence="6">
    <location>
        <begin position="264"/>
        <end position="287"/>
    </location>
</feature>
<keyword evidence="2" id="KW-1003">Cell membrane</keyword>
<sequence>MLINLSVRLLSHELKRNELTIMLLAIVLAVASVFSLSAFSEKLQKGVHEKSAQFLAADAVLFSSRPLNKEWQSYASQTLHTSDQIRFRTMLFFEDEMLLGDVKAVDDAYPLKGSIKLKSSPYGKDTVTQLKIKPGEVWLAPKFFNSLGIKIGDTIDIGEAQFLVTQIIGATPDQSFSPFTSGAEILLHIDDVPKTQVIQPGSRIAYRLSLAVKALTQEEADTKKVISQFEDWLFPKMNDDLHGWRTVYDDSSPVGNSVARATRFFQLASLISIILAATAVGVAATQYAKRHYDAVAILKTLGASKKQIIQIFSIHLFLLIVAGLLIGLLAGWAAQQGVLWLVAEQLPADIANVAVSLRPFVLAALTGFICAGLFSLVPLLELFGTPPLRVIRRQLTGKSMSRWLGYGISAVTIFVLMWLYSSDLRLSAILFVSSLAVVALLAGLSQLSFWSSRKVGSQANSAFKLAVARIYRNAKNNSLQLISFAIAVQLFLLVLVLRSDLIAQWQNSLKDGTPNYFAVNIPHHKADNFQADFKQHDLSITDIYPITRGRLVAINDERLADEVTKEKKSKAEEGQQRSIGRELSLTSHSVLPTENVVTQGVWWPENPEKNQVSVEAKLAERMKINLHDKLTFNVTGTEFTVTVTSIRTVKWETMTPNFFMIFSDDVLQTFAATYIASFYIQDEQSQALANIMSNYSTTSLIDIQAILSRVRDIANQASMAVEFIFILVLGAGLLVLFAQVQASMADRNQEVQVLKLLGAKGRLIRSSIVYEFVLLGALAGLFAALSMEGALWAVQTFVFKMPWQPHWQYWLIAPILSGVVLAVFGAMTCLRLLKQTVRQGAESFS</sequence>
<organism evidence="8 9">
    <name type="scientific">Saccharobesus litoralis</name>
    <dbReference type="NCBI Taxonomy" id="2172099"/>
    <lineage>
        <taxon>Bacteria</taxon>
        <taxon>Pseudomonadati</taxon>
        <taxon>Pseudomonadota</taxon>
        <taxon>Gammaproteobacteria</taxon>
        <taxon>Alteromonadales</taxon>
        <taxon>Alteromonadaceae</taxon>
        <taxon>Saccharobesus</taxon>
    </lineage>
</organism>
<dbReference type="InterPro" id="IPR038766">
    <property type="entry name" value="Membrane_comp_ABC_pdt"/>
</dbReference>
<accession>A0A2S0VTK9</accession>
<dbReference type="PANTHER" id="PTHR30287">
    <property type="entry name" value="MEMBRANE COMPONENT OF PREDICTED ABC SUPERFAMILY METABOLITE UPTAKE TRANSPORTER"/>
    <property type="match status" value="1"/>
</dbReference>
<evidence type="ECO:0000256" key="1">
    <source>
        <dbReference type="ARBA" id="ARBA00004651"/>
    </source>
</evidence>
<feature type="transmembrane region" description="Helical" evidence="6">
    <location>
        <begin position="426"/>
        <end position="444"/>
    </location>
</feature>
<feature type="transmembrane region" description="Helical" evidence="6">
    <location>
        <begin position="807"/>
        <end position="830"/>
    </location>
</feature>
<feature type="domain" description="ABC3 transporter permease C-terminal" evidence="7">
    <location>
        <begin position="723"/>
        <end position="835"/>
    </location>
</feature>
<reference evidence="8 9" key="1">
    <citation type="submission" date="2018-01" db="EMBL/GenBank/DDBJ databases">
        <title>Genome sequence of a Cantenovulum-like bacteria.</title>
        <authorList>
            <person name="Tan W.R."/>
            <person name="Lau N.-S."/>
            <person name="Go F."/>
            <person name="Amirul A.-A.A."/>
        </authorList>
    </citation>
    <scope>NUCLEOTIDE SEQUENCE [LARGE SCALE GENOMIC DNA]</scope>
    <source>
        <strain evidence="8 9">CCB-QB4</strain>
    </source>
</reference>
<keyword evidence="3 6" id="KW-0812">Transmembrane</keyword>
<evidence type="ECO:0000256" key="3">
    <source>
        <dbReference type="ARBA" id="ARBA00022692"/>
    </source>
</evidence>
<feature type="transmembrane region" description="Helical" evidence="6">
    <location>
        <begin position="21"/>
        <end position="39"/>
    </location>
</feature>
<feature type="transmembrane region" description="Helical" evidence="6">
    <location>
        <begin position="360"/>
        <end position="383"/>
    </location>
</feature>
<gene>
    <name evidence="8" type="ORF">C2869_14345</name>
</gene>
<evidence type="ECO:0000313" key="9">
    <source>
        <dbReference type="Proteomes" id="UP000244441"/>
    </source>
</evidence>
<keyword evidence="4 6" id="KW-1133">Transmembrane helix</keyword>
<dbReference type="OrthoDB" id="5292592at2"/>
<evidence type="ECO:0000256" key="2">
    <source>
        <dbReference type="ARBA" id="ARBA00022475"/>
    </source>
</evidence>
<dbReference type="KEGG" id="cate:C2869_14345"/>
<feature type="transmembrane region" description="Helical" evidence="6">
    <location>
        <begin position="403"/>
        <end position="420"/>
    </location>
</feature>
<dbReference type="EMBL" id="CP026604">
    <property type="protein sequence ID" value="AWB67545.1"/>
    <property type="molecule type" value="Genomic_DNA"/>
</dbReference>
<evidence type="ECO:0000256" key="5">
    <source>
        <dbReference type="ARBA" id="ARBA00023136"/>
    </source>
</evidence>
<keyword evidence="5 6" id="KW-0472">Membrane</keyword>
<evidence type="ECO:0000256" key="6">
    <source>
        <dbReference type="SAM" id="Phobius"/>
    </source>
</evidence>
<feature type="domain" description="ABC3 transporter permease C-terminal" evidence="7">
    <location>
        <begin position="268"/>
        <end position="387"/>
    </location>
</feature>
<keyword evidence="9" id="KW-1185">Reference proteome</keyword>
<dbReference type="RefSeq" id="WP_108603591.1">
    <property type="nucleotide sequence ID" value="NZ_CP026604.1"/>
</dbReference>
<dbReference type="InterPro" id="IPR003838">
    <property type="entry name" value="ABC3_permease_C"/>
</dbReference>
<evidence type="ECO:0000259" key="7">
    <source>
        <dbReference type="Pfam" id="PF02687"/>
    </source>
</evidence>
<dbReference type="Pfam" id="PF02687">
    <property type="entry name" value="FtsX"/>
    <property type="match status" value="2"/>
</dbReference>
<evidence type="ECO:0000256" key="4">
    <source>
        <dbReference type="ARBA" id="ARBA00022989"/>
    </source>
</evidence>
<feature type="transmembrane region" description="Helical" evidence="6">
    <location>
        <begin position="768"/>
        <end position="787"/>
    </location>
</feature>
<proteinExistence type="predicted"/>
<protein>
    <recommendedName>
        <fullName evidence="7">ABC3 transporter permease C-terminal domain-containing protein</fullName>
    </recommendedName>
</protein>